<dbReference type="EMBL" id="PYAX01000005">
    <property type="protein sequence ID" value="PSL55418.1"/>
    <property type="molecule type" value="Genomic_DNA"/>
</dbReference>
<sequence length="256" mass="26579">MPFEAPVTGSNFVVAAATGERLVAVIGSAVGHAGSRAAATGCMRIVGVSLVRWGWVGTWLDVTPRSCQNTFGDPVPGDQQKMSPHGLRVVVVVLVVVVVGRRVVVVVGRVVVVVVTFDVVVTVEVVVVVVLVPDVVVVVVVVLDERLFDEVVAVAVIVRSGCSLRLTTTISPPPVGSRPRGALVMLPCAANKAATAAPSKAPKASRPEPPNAVSILNDYRPHPSGSNLSGQLVPARHFGYRTGTTGAPVRRGSRSA</sequence>
<feature type="region of interest" description="Disordered" evidence="1">
    <location>
        <begin position="197"/>
        <end position="256"/>
    </location>
</feature>
<evidence type="ECO:0000256" key="1">
    <source>
        <dbReference type="SAM" id="MobiDB-lite"/>
    </source>
</evidence>
<proteinExistence type="predicted"/>
<dbReference type="AlphaFoldDB" id="A0A2P8IAC9"/>
<feature type="transmembrane region" description="Helical" evidence="2">
    <location>
        <begin position="89"/>
        <end position="115"/>
    </location>
</feature>
<protein>
    <submittedName>
        <fullName evidence="3">Uncharacterized protein</fullName>
    </submittedName>
</protein>
<accession>A0A2P8IAC9</accession>
<keyword evidence="4" id="KW-1185">Reference proteome</keyword>
<gene>
    <name evidence="3" type="ORF">B0I31_105380</name>
</gene>
<name>A0A2P8IAC9_SACCR</name>
<reference evidence="3 4" key="1">
    <citation type="submission" date="2018-03" db="EMBL/GenBank/DDBJ databases">
        <title>Genomic Encyclopedia of Type Strains, Phase III (KMG-III): the genomes of soil and plant-associated and newly described type strains.</title>
        <authorList>
            <person name="Whitman W."/>
        </authorList>
    </citation>
    <scope>NUCLEOTIDE SEQUENCE [LARGE SCALE GENOMIC DNA]</scope>
    <source>
        <strain evidence="3 4">CGMCC 4.7097</strain>
    </source>
</reference>
<keyword evidence="2" id="KW-0812">Transmembrane</keyword>
<evidence type="ECO:0000313" key="3">
    <source>
        <dbReference type="EMBL" id="PSL55418.1"/>
    </source>
</evidence>
<keyword evidence="2" id="KW-0472">Membrane</keyword>
<evidence type="ECO:0000256" key="2">
    <source>
        <dbReference type="SAM" id="Phobius"/>
    </source>
</evidence>
<feature type="transmembrane region" description="Helical" evidence="2">
    <location>
        <begin position="121"/>
        <end position="143"/>
    </location>
</feature>
<dbReference type="Proteomes" id="UP000241118">
    <property type="component" value="Unassembled WGS sequence"/>
</dbReference>
<organism evidence="3 4">
    <name type="scientific">Saccharothrix carnea</name>
    <dbReference type="NCBI Taxonomy" id="1280637"/>
    <lineage>
        <taxon>Bacteria</taxon>
        <taxon>Bacillati</taxon>
        <taxon>Actinomycetota</taxon>
        <taxon>Actinomycetes</taxon>
        <taxon>Pseudonocardiales</taxon>
        <taxon>Pseudonocardiaceae</taxon>
        <taxon>Saccharothrix</taxon>
    </lineage>
</organism>
<keyword evidence="2" id="KW-1133">Transmembrane helix</keyword>
<comment type="caution">
    <text evidence="3">The sequence shown here is derived from an EMBL/GenBank/DDBJ whole genome shotgun (WGS) entry which is preliminary data.</text>
</comment>
<evidence type="ECO:0000313" key="4">
    <source>
        <dbReference type="Proteomes" id="UP000241118"/>
    </source>
</evidence>